<keyword evidence="3" id="KW-0240">DNA-directed RNA polymerase</keyword>
<dbReference type="SMART" id="SM01311">
    <property type="entry name" value="RPOL_N"/>
    <property type="match status" value="1"/>
</dbReference>
<dbReference type="PANTHER" id="PTHR10102:SF1">
    <property type="entry name" value="DNA-DIRECTED RNA POLYMERASE 3, CHLOROPLASTIC"/>
    <property type="match status" value="1"/>
</dbReference>
<keyword evidence="3" id="KW-0804">Transcription</keyword>
<dbReference type="InterPro" id="IPR043502">
    <property type="entry name" value="DNA/RNA_pol_sf"/>
</dbReference>
<keyword evidence="1" id="KW-0472">Membrane</keyword>
<accession>A0A438CX98</accession>
<dbReference type="GO" id="GO:0003899">
    <property type="term" value="F:DNA-directed RNA polymerase activity"/>
    <property type="evidence" value="ECO:0007669"/>
    <property type="project" value="InterPro"/>
</dbReference>
<dbReference type="InterPro" id="IPR029262">
    <property type="entry name" value="RPOL_N"/>
</dbReference>
<evidence type="ECO:0000256" key="1">
    <source>
        <dbReference type="SAM" id="Phobius"/>
    </source>
</evidence>
<reference evidence="3 4" key="1">
    <citation type="journal article" date="2018" name="PLoS Genet.">
        <title>Population sequencing reveals clonal diversity and ancestral inbreeding in the grapevine cultivar Chardonnay.</title>
        <authorList>
            <person name="Roach M.J."/>
            <person name="Johnson D.L."/>
            <person name="Bohlmann J."/>
            <person name="van Vuuren H.J."/>
            <person name="Jones S.J."/>
            <person name="Pretorius I.S."/>
            <person name="Schmidt S.A."/>
            <person name="Borneman A.R."/>
        </authorList>
    </citation>
    <scope>NUCLEOTIDE SEQUENCE [LARGE SCALE GENOMIC DNA]</scope>
    <source>
        <strain evidence="4">cv. Chardonnay</strain>
        <tissue evidence="3">Leaf</tissue>
    </source>
</reference>
<dbReference type="Pfam" id="PF13966">
    <property type="entry name" value="zf-RVT"/>
    <property type="match status" value="1"/>
</dbReference>
<keyword evidence="1" id="KW-0812">Transmembrane</keyword>
<organism evidence="3 4">
    <name type="scientific">Vitis vinifera</name>
    <name type="common">Grape</name>
    <dbReference type="NCBI Taxonomy" id="29760"/>
    <lineage>
        <taxon>Eukaryota</taxon>
        <taxon>Viridiplantae</taxon>
        <taxon>Streptophyta</taxon>
        <taxon>Embryophyta</taxon>
        <taxon>Tracheophyta</taxon>
        <taxon>Spermatophyta</taxon>
        <taxon>Magnoliopsida</taxon>
        <taxon>eudicotyledons</taxon>
        <taxon>Gunneridae</taxon>
        <taxon>Pentapetalae</taxon>
        <taxon>rosids</taxon>
        <taxon>Vitales</taxon>
        <taxon>Vitaceae</taxon>
        <taxon>Viteae</taxon>
        <taxon>Vitis</taxon>
    </lineage>
</organism>
<dbReference type="SUPFAM" id="SSF56672">
    <property type="entry name" value="DNA/RNA polymerases"/>
    <property type="match status" value="1"/>
</dbReference>
<dbReference type="EMBL" id="QGNW01001936">
    <property type="protein sequence ID" value="RVW27830.1"/>
    <property type="molecule type" value="Genomic_DNA"/>
</dbReference>
<dbReference type="InterPro" id="IPR002092">
    <property type="entry name" value="DNA-dir_Rpol_phage-type"/>
</dbReference>
<dbReference type="GO" id="GO:0006351">
    <property type="term" value="P:DNA-templated transcription"/>
    <property type="evidence" value="ECO:0007669"/>
    <property type="project" value="InterPro"/>
</dbReference>
<sequence>MVCLGRRQVKRRRKRGREWWRSNREIEREMCEKKLAPNLPYVKALFLGWFEPLREAIDKEQRAQRTKKQKAAYAPHIELLPADKMAVIVMHKMMGLVMMGHEEGCVRVVQAAVQIGMAIEQEAKEAWVADFWEQREGGRVWNFHFVRSLNDCELDYVERFLRQLQGHAVIREQKDKVVWKGGCKGRFSIRGLYSLLEPDCAVSSVGIIWNPWVPSRVRFFAWEACWGKVLTLDKPKKRSCFAIVLFSGSCGVWDVTEERFKRKLAAWKKQYLSKGGRLTLIKCILSNLLIYFMLFLVIPRKDCSPQICYSADLLRRQGDGGGCWEVHLRRSFQNWELEEATCFLECISALKVQEEGIL</sequence>
<gene>
    <name evidence="3" type="primary">RPOT3_3</name>
    <name evidence="3" type="ORF">CK203_116770</name>
</gene>
<dbReference type="GO" id="GO:0003677">
    <property type="term" value="F:DNA binding"/>
    <property type="evidence" value="ECO:0007669"/>
    <property type="project" value="InterPro"/>
</dbReference>
<dbReference type="AlphaFoldDB" id="A0A438CX98"/>
<dbReference type="Pfam" id="PF14700">
    <property type="entry name" value="RPOL_N"/>
    <property type="match status" value="1"/>
</dbReference>
<feature type="domain" description="DNA-directed RNA polymerase N-terminal" evidence="2">
    <location>
        <begin position="10"/>
        <end position="287"/>
    </location>
</feature>
<feature type="transmembrane region" description="Helical" evidence="1">
    <location>
        <begin position="278"/>
        <end position="298"/>
    </location>
</feature>
<name>A0A438CX98_VITVI</name>
<protein>
    <submittedName>
        <fullName evidence="3">DNA-directed RNA polymerase 3, chloroplastic</fullName>
    </submittedName>
</protein>
<comment type="caution">
    <text evidence="3">The sequence shown here is derived from an EMBL/GenBank/DDBJ whole genome shotgun (WGS) entry which is preliminary data.</text>
</comment>
<evidence type="ECO:0000313" key="4">
    <source>
        <dbReference type="Proteomes" id="UP000288805"/>
    </source>
</evidence>
<dbReference type="InterPro" id="IPR026960">
    <property type="entry name" value="RVT-Znf"/>
</dbReference>
<dbReference type="GO" id="GO:0000428">
    <property type="term" value="C:DNA-directed RNA polymerase complex"/>
    <property type="evidence" value="ECO:0007669"/>
    <property type="project" value="UniProtKB-KW"/>
</dbReference>
<dbReference type="PANTHER" id="PTHR10102">
    <property type="entry name" value="DNA-DIRECTED RNA POLYMERASE, MITOCHONDRIAL"/>
    <property type="match status" value="1"/>
</dbReference>
<dbReference type="Proteomes" id="UP000288805">
    <property type="component" value="Unassembled WGS sequence"/>
</dbReference>
<proteinExistence type="predicted"/>
<dbReference type="Gene3D" id="1.10.1320.10">
    <property type="entry name" value="DNA-directed RNA polymerase, N-terminal domain"/>
    <property type="match status" value="1"/>
</dbReference>
<keyword evidence="1" id="KW-1133">Transmembrane helix</keyword>
<evidence type="ECO:0000313" key="3">
    <source>
        <dbReference type="EMBL" id="RVW27830.1"/>
    </source>
</evidence>
<dbReference type="InterPro" id="IPR037159">
    <property type="entry name" value="RNA_POL_N_sf"/>
</dbReference>
<evidence type="ECO:0000259" key="2">
    <source>
        <dbReference type="SMART" id="SM01311"/>
    </source>
</evidence>